<accession>A0ABR3A625</accession>
<dbReference type="PROSITE" id="PS50011">
    <property type="entry name" value="PROTEIN_KINASE_DOM"/>
    <property type="match status" value="1"/>
</dbReference>
<name>A0ABR3A625_9AGAR</name>
<proteinExistence type="predicted"/>
<dbReference type="EMBL" id="JBBXMP010000012">
    <property type="protein sequence ID" value="KAL0069405.1"/>
    <property type="molecule type" value="Genomic_DNA"/>
</dbReference>
<gene>
    <name evidence="2" type="ORF">AAF712_003430</name>
</gene>
<dbReference type="Gene3D" id="1.10.510.10">
    <property type="entry name" value="Transferase(Phosphotransferase) domain 1"/>
    <property type="match status" value="1"/>
</dbReference>
<reference evidence="2 3" key="1">
    <citation type="submission" date="2024-05" db="EMBL/GenBank/DDBJ databases">
        <title>A draft genome resource for the thread blight pathogen Marasmius tenuissimus strain MS-2.</title>
        <authorList>
            <person name="Yulfo-Soto G.E."/>
            <person name="Baruah I.K."/>
            <person name="Amoako-Attah I."/>
            <person name="Bukari Y."/>
            <person name="Meinhardt L.W."/>
            <person name="Bailey B.A."/>
            <person name="Cohen S.P."/>
        </authorList>
    </citation>
    <scope>NUCLEOTIDE SEQUENCE [LARGE SCALE GENOMIC DNA]</scope>
    <source>
        <strain evidence="2 3">MS-2</strain>
    </source>
</reference>
<evidence type="ECO:0000313" key="2">
    <source>
        <dbReference type="EMBL" id="KAL0069405.1"/>
    </source>
</evidence>
<dbReference type="InterPro" id="IPR011009">
    <property type="entry name" value="Kinase-like_dom_sf"/>
</dbReference>
<sequence length="606" mass="68571">MPQAQLWCIDVSGLPTKVTRRVFSVNFEPTHDFEALSKAISARLRHEPSSEIVALDIWKLNPSIARSDDRFKFENENSEITTTYTDLMEHVVTITADSGSLGEVYLDLPEDESLHLLISLKDQPTAVGTIGMISSELLDIQMQEKREDNREWQESLGSEDFEKREDVAAKRRAGQDPFAEIPIAILHPAFDRFLLDWNSPALDVPSELYPLAVKFSSICWNVLSSNEVDQEHKKKAVSSLIEKMLNCELMKRTKEGAAFDGLLLVDGVYPSLLFLSEDDIGSRLMARCQKIYLKCIRLASLDSVRKSISLPCFMLVISGSHVAVLGCANASRWPTLEYLTGFQVCTSMPSDPRAVFESIARLFASLRRAITVLFEYYHDLPSLLPHLPKRYLPIRNTFVTPGGQISRIEYSNLLMMGNNIWSGKLVDENNSHGVPVVVKFTRHYSAEAHRLLESVGVAPKLYYWDLEQNPTVGEDEPGLFYWRMIVMEHLTDAVTLYDFSGTSVDARKISEHLRRAVSTLHANDHVFGDLRPSNIMVDVREEEGHERKIRVALVDFDWAGKVGKARYPPGISLGGAIKWPEGVKPKGLITKEHDLYWLRTWLDCMT</sequence>
<dbReference type="InterPro" id="IPR000719">
    <property type="entry name" value="Prot_kinase_dom"/>
</dbReference>
<organism evidence="2 3">
    <name type="scientific">Marasmius tenuissimus</name>
    <dbReference type="NCBI Taxonomy" id="585030"/>
    <lineage>
        <taxon>Eukaryota</taxon>
        <taxon>Fungi</taxon>
        <taxon>Dikarya</taxon>
        <taxon>Basidiomycota</taxon>
        <taxon>Agaricomycotina</taxon>
        <taxon>Agaricomycetes</taxon>
        <taxon>Agaricomycetidae</taxon>
        <taxon>Agaricales</taxon>
        <taxon>Marasmiineae</taxon>
        <taxon>Marasmiaceae</taxon>
        <taxon>Marasmius</taxon>
    </lineage>
</organism>
<evidence type="ECO:0000313" key="3">
    <source>
        <dbReference type="Proteomes" id="UP001437256"/>
    </source>
</evidence>
<keyword evidence="3" id="KW-1185">Reference proteome</keyword>
<dbReference type="Proteomes" id="UP001437256">
    <property type="component" value="Unassembled WGS sequence"/>
</dbReference>
<evidence type="ECO:0000259" key="1">
    <source>
        <dbReference type="PROSITE" id="PS50011"/>
    </source>
</evidence>
<feature type="domain" description="Protein kinase" evidence="1">
    <location>
        <begin position="410"/>
        <end position="606"/>
    </location>
</feature>
<comment type="caution">
    <text evidence="2">The sequence shown here is derived from an EMBL/GenBank/DDBJ whole genome shotgun (WGS) entry which is preliminary data.</text>
</comment>
<dbReference type="SUPFAM" id="SSF56112">
    <property type="entry name" value="Protein kinase-like (PK-like)"/>
    <property type="match status" value="1"/>
</dbReference>
<protein>
    <recommendedName>
        <fullName evidence="1">Protein kinase domain-containing protein</fullName>
    </recommendedName>
</protein>